<dbReference type="SUPFAM" id="SSF51735">
    <property type="entry name" value="NAD(P)-binding Rossmann-fold domains"/>
    <property type="match status" value="1"/>
</dbReference>
<evidence type="ECO:0000256" key="5">
    <source>
        <dbReference type="ARBA" id="ARBA00023027"/>
    </source>
</evidence>
<dbReference type="GO" id="GO:0046872">
    <property type="term" value="F:metal ion binding"/>
    <property type="evidence" value="ECO:0007669"/>
    <property type="project" value="UniProtKB-KW"/>
</dbReference>
<evidence type="ECO:0000256" key="3">
    <source>
        <dbReference type="ARBA" id="ARBA00022723"/>
    </source>
</evidence>
<dbReference type="Proteomes" id="UP000248333">
    <property type="component" value="Unassembled WGS sequence"/>
</dbReference>
<organism evidence="7 8">
    <name type="scientific">Micromonospora arborensis</name>
    <dbReference type="NCBI Taxonomy" id="2116518"/>
    <lineage>
        <taxon>Bacteria</taxon>
        <taxon>Bacillati</taxon>
        <taxon>Actinomycetota</taxon>
        <taxon>Actinomycetes</taxon>
        <taxon>Micromonosporales</taxon>
        <taxon>Micromonosporaceae</taxon>
        <taxon>Micromonospora</taxon>
    </lineage>
</organism>
<comment type="caution">
    <text evidence="7">The sequence shown here is derived from an EMBL/GenBank/DDBJ whole genome shotgun (WGS) entry which is preliminary data.</text>
</comment>
<dbReference type="InterPro" id="IPR013154">
    <property type="entry name" value="ADH-like_N"/>
</dbReference>
<proteinExistence type="inferred from homology"/>
<evidence type="ECO:0000313" key="7">
    <source>
        <dbReference type="EMBL" id="PYC75906.1"/>
    </source>
</evidence>
<keyword evidence="4" id="KW-0862">Zinc</keyword>
<reference evidence="7 8" key="1">
    <citation type="submission" date="2018-03" db="EMBL/GenBank/DDBJ databases">
        <title>Bioinformatic expansion and discovery of thiopeptide antibiotics.</title>
        <authorList>
            <person name="Schwalen C.J."/>
            <person name="Hudson G.A."/>
            <person name="Mitchell D.A."/>
        </authorList>
    </citation>
    <scope>NUCLEOTIDE SEQUENCE [LARGE SCALE GENOMIC DNA]</scope>
    <source>
        <strain evidence="7 8">NRRL 8041</strain>
    </source>
</reference>
<dbReference type="CDD" id="cd08282">
    <property type="entry name" value="PFDH_like"/>
    <property type="match status" value="1"/>
</dbReference>
<dbReference type="SUPFAM" id="SSF50129">
    <property type="entry name" value="GroES-like"/>
    <property type="match status" value="1"/>
</dbReference>
<evidence type="ECO:0000256" key="1">
    <source>
        <dbReference type="ARBA" id="ARBA00001947"/>
    </source>
</evidence>
<dbReference type="AlphaFoldDB" id="A0A318NUF4"/>
<evidence type="ECO:0000259" key="6">
    <source>
        <dbReference type="Pfam" id="PF08240"/>
    </source>
</evidence>
<keyword evidence="5" id="KW-0520">NAD</keyword>
<dbReference type="EMBL" id="PYBV01000003">
    <property type="protein sequence ID" value="PYC75906.1"/>
    <property type="molecule type" value="Genomic_DNA"/>
</dbReference>
<evidence type="ECO:0000256" key="4">
    <source>
        <dbReference type="ARBA" id="ARBA00022833"/>
    </source>
</evidence>
<dbReference type="Gene3D" id="3.40.50.720">
    <property type="entry name" value="NAD(P)-binding Rossmann-like Domain"/>
    <property type="match status" value="1"/>
</dbReference>
<gene>
    <name evidence="7" type="ORF">C7C45_01975</name>
</gene>
<name>A0A318NUF4_9ACTN</name>
<dbReference type="PANTHER" id="PTHR42813:SF3">
    <property type="entry name" value="GLUTATHIONE-INDEPENDENT FORMALDEHYDE DEHYDROGENASE"/>
    <property type="match status" value="1"/>
</dbReference>
<protein>
    <submittedName>
        <fullName evidence="7">Alcohol dehydrogenase</fullName>
    </submittedName>
</protein>
<accession>A0A318NUF4</accession>
<dbReference type="OrthoDB" id="3399630at2"/>
<feature type="domain" description="Alcohol dehydrogenase-like N-terminal" evidence="6">
    <location>
        <begin position="25"/>
        <end position="144"/>
    </location>
</feature>
<evidence type="ECO:0000256" key="2">
    <source>
        <dbReference type="ARBA" id="ARBA00008072"/>
    </source>
</evidence>
<dbReference type="Pfam" id="PF08240">
    <property type="entry name" value="ADH_N"/>
    <property type="match status" value="1"/>
</dbReference>
<sequence length="392" mass="41487">MRAVVYGDVRTVEVREVPDATLEAETDALVRVTSTALCGTDLHMYDGRTSAEPGLVLGHEPLGVVQEVGSAVQTVRPGVRVVIPTHLFCVTCVMCARGLSAACLRARAEGPGAAYGYAGMGPYRGAQADLLRVPWADANCVPVPGEPGDAYEDDFVLLADAFVTGWHAAATLAEVEPGDTVAVFGAGTIGLLGAYSALLRGARVVYCVDGVDARLDKAGEVGAVPVDFRRGDPVEQIRADRARAGLPLGEEKLGGVDKVIDAVGFQARDRGRPDQERPDQVISDAARLVNPTGAIAVVGVYPDRDPHPGPGADGHEDLLAPWGTLFSKGVAVRFGRTHDRRYTVLLRDLVVAGRARPSVVVTHHGTLADAPELYRSFDRRENGLIKAVLHPS</sequence>
<keyword evidence="8" id="KW-1185">Reference proteome</keyword>
<dbReference type="PANTHER" id="PTHR42813">
    <property type="entry name" value="ZINC-TYPE ALCOHOL DEHYDROGENASE-LIKE"/>
    <property type="match status" value="1"/>
</dbReference>
<keyword evidence="3" id="KW-0479">Metal-binding</keyword>
<dbReference type="InterPro" id="IPR036291">
    <property type="entry name" value="NAD(P)-bd_dom_sf"/>
</dbReference>
<dbReference type="InterPro" id="IPR011032">
    <property type="entry name" value="GroES-like_sf"/>
</dbReference>
<comment type="similarity">
    <text evidence="2">Belongs to the zinc-containing alcohol dehydrogenase family.</text>
</comment>
<dbReference type="Gene3D" id="3.90.180.10">
    <property type="entry name" value="Medium-chain alcohol dehydrogenases, catalytic domain"/>
    <property type="match status" value="1"/>
</dbReference>
<dbReference type="RefSeq" id="WP_110561894.1">
    <property type="nucleotide sequence ID" value="NZ_PYBV01000003.1"/>
</dbReference>
<evidence type="ECO:0000313" key="8">
    <source>
        <dbReference type="Proteomes" id="UP000248333"/>
    </source>
</evidence>
<comment type="cofactor">
    <cofactor evidence="1">
        <name>Zn(2+)</name>
        <dbReference type="ChEBI" id="CHEBI:29105"/>
    </cofactor>
</comment>